<protein>
    <submittedName>
        <fullName evidence="3">Uncharacterized protein</fullName>
    </submittedName>
</protein>
<gene>
    <name evidence="3" type="ORF">MCOR33_002674</name>
</gene>
<feature type="non-terminal residue" evidence="3">
    <location>
        <position position="1"/>
    </location>
</feature>
<accession>A0ABQ8NT76</accession>
<organism evidence="3 4">
    <name type="scientific">Pyricularia grisea</name>
    <name type="common">Crabgrass-specific blast fungus</name>
    <name type="synonym">Magnaporthe grisea</name>
    <dbReference type="NCBI Taxonomy" id="148305"/>
    <lineage>
        <taxon>Eukaryota</taxon>
        <taxon>Fungi</taxon>
        <taxon>Dikarya</taxon>
        <taxon>Ascomycota</taxon>
        <taxon>Pezizomycotina</taxon>
        <taxon>Sordariomycetes</taxon>
        <taxon>Sordariomycetidae</taxon>
        <taxon>Magnaporthales</taxon>
        <taxon>Pyriculariaceae</taxon>
        <taxon>Pyricularia</taxon>
    </lineage>
</organism>
<reference evidence="3" key="1">
    <citation type="submission" date="2021-01" db="EMBL/GenBank/DDBJ databases">
        <title>Deciphering the adaptive evolutionary patterns associated with biogeogrpahic diversity in the finger millet blast pathogen Magnaporthe oryzae in Eastern Africa.</title>
        <authorList>
            <person name="Onyema G."/>
            <person name="Shittu T.A."/>
            <person name="Dodsworth S."/>
            <person name="Devilliers S."/>
            <person name="Muthumeenakshi S."/>
            <person name="Sreenivasaprasad S."/>
        </authorList>
    </citation>
    <scope>NUCLEOTIDE SEQUENCE</scope>
    <source>
        <strain evidence="3">D15/s37</strain>
    </source>
</reference>
<evidence type="ECO:0000313" key="4">
    <source>
        <dbReference type="Proteomes" id="UP001059893"/>
    </source>
</evidence>
<keyword evidence="2" id="KW-0472">Membrane</keyword>
<dbReference type="EMBL" id="JABSND010000032">
    <property type="protein sequence ID" value="KAI6301835.1"/>
    <property type="molecule type" value="Genomic_DNA"/>
</dbReference>
<dbReference type="Proteomes" id="UP001059893">
    <property type="component" value="Unassembled WGS sequence"/>
</dbReference>
<keyword evidence="4" id="KW-1185">Reference proteome</keyword>
<evidence type="ECO:0000256" key="1">
    <source>
        <dbReference type="SAM" id="MobiDB-lite"/>
    </source>
</evidence>
<evidence type="ECO:0000313" key="3">
    <source>
        <dbReference type="EMBL" id="KAI6301835.1"/>
    </source>
</evidence>
<proteinExistence type="predicted"/>
<keyword evidence="2" id="KW-1133">Transmembrane helix</keyword>
<keyword evidence="2" id="KW-0812">Transmembrane</keyword>
<name>A0ABQ8NT76_PYRGI</name>
<feature type="region of interest" description="Disordered" evidence="1">
    <location>
        <begin position="1"/>
        <end position="21"/>
    </location>
</feature>
<sequence>HHARHHQPVLPSPARHVRRAATTPTHNRLPALASTAGLGPVPVAFLPATESILQRRHQLHPSPHPSRAVGRVPLPELRVPGGCGGAAELLGGQGEGRRTGRRVVVVWAGGGELCPCVLSAGAGWVSEHVCSGVIFVSFLVFLYKLFLDTNVCDKLLRLGFGL</sequence>
<comment type="caution">
    <text evidence="3">The sequence shown here is derived from an EMBL/GenBank/DDBJ whole genome shotgun (WGS) entry which is preliminary data.</text>
</comment>
<evidence type="ECO:0000256" key="2">
    <source>
        <dbReference type="SAM" id="Phobius"/>
    </source>
</evidence>
<feature type="transmembrane region" description="Helical" evidence="2">
    <location>
        <begin position="103"/>
        <end position="125"/>
    </location>
</feature>
<feature type="transmembrane region" description="Helical" evidence="2">
    <location>
        <begin position="131"/>
        <end position="147"/>
    </location>
</feature>